<evidence type="ECO:0000256" key="5">
    <source>
        <dbReference type="ARBA" id="ARBA00022786"/>
    </source>
</evidence>
<dbReference type="EC" id="3.4.19.12" evidence="3"/>
<organism evidence="10 11">
    <name type="scientific">Phaeoacremonium minimum (strain UCR-PA7)</name>
    <name type="common">Esca disease fungus</name>
    <name type="synonym">Togninia minima</name>
    <dbReference type="NCBI Taxonomy" id="1286976"/>
    <lineage>
        <taxon>Eukaryota</taxon>
        <taxon>Fungi</taxon>
        <taxon>Dikarya</taxon>
        <taxon>Ascomycota</taxon>
        <taxon>Pezizomycotina</taxon>
        <taxon>Sordariomycetes</taxon>
        <taxon>Sordariomycetidae</taxon>
        <taxon>Togniniales</taxon>
        <taxon>Togniniaceae</taxon>
        <taxon>Phaeoacremonium</taxon>
    </lineage>
</organism>
<dbReference type="InterPro" id="IPR036959">
    <property type="entry name" value="Peptidase_C12_UCH_sf"/>
</dbReference>
<keyword evidence="4" id="KW-0645">Protease</keyword>
<dbReference type="Gene3D" id="3.40.532.10">
    <property type="entry name" value="Peptidase C12, ubiquitin carboxyl-terminal hydrolase"/>
    <property type="match status" value="1"/>
</dbReference>
<reference evidence="11" key="1">
    <citation type="journal article" date="2013" name="Genome Announc.">
        <title>Draft genome sequence of the ascomycete Phaeoacremonium aleophilum strain UCR-PA7, a causal agent of the esca disease complex in grapevines.</title>
        <authorList>
            <person name="Blanco-Ulate B."/>
            <person name="Rolshausen P."/>
            <person name="Cantu D."/>
        </authorList>
    </citation>
    <scope>NUCLEOTIDE SEQUENCE [LARGE SCALE GENOMIC DNA]</scope>
    <source>
        <strain evidence="11">UCR-PA7</strain>
    </source>
</reference>
<dbReference type="GO" id="GO:0005737">
    <property type="term" value="C:cytoplasm"/>
    <property type="evidence" value="ECO:0007669"/>
    <property type="project" value="TreeGrafter"/>
</dbReference>
<dbReference type="GO" id="GO:0006511">
    <property type="term" value="P:ubiquitin-dependent protein catabolic process"/>
    <property type="evidence" value="ECO:0007669"/>
    <property type="project" value="InterPro"/>
</dbReference>
<dbReference type="Proteomes" id="UP000014074">
    <property type="component" value="Unassembled WGS sequence"/>
</dbReference>
<dbReference type="AlphaFoldDB" id="R8BPX5"/>
<comment type="similarity">
    <text evidence="2 8">Belongs to the peptidase C12 family.</text>
</comment>
<dbReference type="OrthoDB" id="427186at2759"/>
<dbReference type="KEGG" id="tmn:UCRPA7_3111"/>
<sequence>MEPSESDGRLPPLNRSGVLEKSNSLEEAYNKVAQKGQTSAPEDPEDEVEFHYICVARSRVDGQLYALDGDLDGPVASGLQLAPGEDMLSERCVAYFKELIGGVIAKQGDSVNFNLMALVEGSV</sequence>
<dbReference type="InterPro" id="IPR038765">
    <property type="entry name" value="Papain-like_cys_pep_sf"/>
</dbReference>
<proteinExistence type="inferred from homology"/>
<dbReference type="InterPro" id="IPR001578">
    <property type="entry name" value="Peptidase_C12_UCH"/>
</dbReference>
<keyword evidence="5" id="KW-0833">Ubl conjugation pathway</keyword>
<gene>
    <name evidence="10" type="ORF">UCRPA7_3111</name>
</gene>
<dbReference type="GeneID" id="19323430"/>
<dbReference type="GO" id="GO:0004843">
    <property type="term" value="F:cysteine-type deubiquitinase activity"/>
    <property type="evidence" value="ECO:0007669"/>
    <property type="project" value="UniProtKB-EC"/>
</dbReference>
<evidence type="ECO:0000256" key="2">
    <source>
        <dbReference type="ARBA" id="ARBA00009326"/>
    </source>
</evidence>
<evidence type="ECO:0000259" key="9">
    <source>
        <dbReference type="PROSITE" id="PS52048"/>
    </source>
</evidence>
<evidence type="ECO:0000256" key="7">
    <source>
        <dbReference type="ARBA" id="ARBA00022807"/>
    </source>
</evidence>
<dbReference type="GO" id="GO:0016579">
    <property type="term" value="P:protein deubiquitination"/>
    <property type="evidence" value="ECO:0007669"/>
    <property type="project" value="TreeGrafter"/>
</dbReference>
<dbReference type="Pfam" id="PF01088">
    <property type="entry name" value="Peptidase_C12"/>
    <property type="match status" value="1"/>
</dbReference>
<evidence type="ECO:0000256" key="4">
    <source>
        <dbReference type="ARBA" id="ARBA00022670"/>
    </source>
</evidence>
<dbReference type="PROSITE" id="PS52048">
    <property type="entry name" value="UCH_DOMAIN"/>
    <property type="match status" value="1"/>
</dbReference>
<dbReference type="PANTHER" id="PTHR10589">
    <property type="entry name" value="UBIQUITIN CARBOXYL-TERMINAL HYDROLASE"/>
    <property type="match status" value="1"/>
</dbReference>
<accession>R8BPX5</accession>
<dbReference type="RefSeq" id="XP_007913868.1">
    <property type="nucleotide sequence ID" value="XM_007915677.1"/>
</dbReference>
<evidence type="ECO:0000256" key="6">
    <source>
        <dbReference type="ARBA" id="ARBA00022801"/>
    </source>
</evidence>
<evidence type="ECO:0000313" key="10">
    <source>
        <dbReference type="EMBL" id="EOO01392.1"/>
    </source>
</evidence>
<dbReference type="EMBL" id="KB932995">
    <property type="protein sequence ID" value="EOO01392.1"/>
    <property type="molecule type" value="Genomic_DNA"/>
</dbReference>
<dbReference type="HOGENOM" id="CLU_2016803_0_0_1"/>
<keyword evidence="7" id="KW-0788">Thiol protease</keyword>
<comment type="catalytic activity">
    <reaction evidence="1">
        <text>Thiol-dependent hydrolysis of ester, thioester, amide, peptide and isopeptide bonds formed by the C-terminal Gly of ubiquitin (a 76-residue protein attached to proteins as an intracellular targeting signal).</text>
        <dbReference type="EC" id="3.4.19.12"/>
    </reaction>
</comment>
<protein>
    <recommendedName>
        <fullName evidence="3">ubiquitinyl hydrolase 1</fullName>
        <ecNumber evidence="3">3.4.19.12</ecNumber>
    </recommendedName>
</protein>
<dbReference type="PANTHER" id="PTHR10589:SF17">
    <property type="entry name" value="UBIQUITIN CARBOXYL-TERMINAL HYDROLASE"/>
    <property type="match status" value="1"/>
</dbReference>
<evidence type="ECO:0000256" key="3">
    <source>
        <dbReference type="ARBA" id="ARBA00012759"/>
    </source>
</evidence>
<keyword evidence="6 10" id="KW-0378">Hydrolase</keyword>
<name>R8BPX5_PHAM7</name>
<evidence type="ECO:0000256" key="1">
    <source>
        <dbReference type="ARBA" id="ARBA00000707"/>
    </source>
</evidence>
<evidence type="ECO:0000256" key="8">
    <source>
        <dbReference type="PROSITE-ProRule" id="PRU01393"/>
    </source>
</evidence>
<dbReference type="SUPFAM" id="SSF54001">
    <property type="entry name" value="Cysteine proteinases"/>
    <property type="match status" value="1"/>
</dbReference>
<keyword evidence="11" id="KW-1185">Reference proteome</keyword>
<evidence type="ECO:0000313" key="11">
    <source>
        <dbReference type="Proteomes" id="UP000014074"/>
    </source>
</evidence>
<feature type="domain" description="UCH catalytic" evidence="9">
    <location>
        <begin position="1"/>
        <end position="120"/>
    </location>
</feature>
<comment type="caution">
    <text evidence="8">Lacks conserved residue(s) required for the propagation of feature annotation.</text>
</comment>